<evidence type="ECO:0000256" key="1">
    <source>
        <dbReference type="SAM" id="MobiDB-lite"/>
    </source>
</evidence>
<gene>
    <name evidence="2" type="ORF">SDC9_111025</name>
</gene>
<sequence>MTLGEHPDGMVDFRQQPGDGGLARTGVAHKHQVQAHGGHRKLRVLPEFAHLHQIDEAFHVGLHLGKAGELVQLGEKLFQRSGGLRRSLGRRALRVVLSRYFSLKSGGNRGGGIFRGAWGFGDEIHYVQRGLASGEPVRVAKGGELVGAPVHKSGLLFAHHPIYRREEQQHEGEHVDEPASGALARQGIRRAHPGEKGGGHKAGILIHHGGELPVKSGRHRITLAVNCFIILHMAGSDRLPLCMPDAQGAFAHERVGLPAYPDPESGIGDMPAKGGERLVILFVYRRGADRSAHKRSTPYPNLQSVLLIILNPAASVK</sequence>
<organism evidence="2">
    <name type="scientific">bioreactor metagenome</name>
    <dbReference type="NCBI Taxonomy" id="1076179"/>
    <lineage>
        <taxon>unclassified sequences</taxon>
        <taxon>metagenomes</taxon>
        <taxon>ecological metagenomes</taxon>
    </lineage>
</organism>
<comment type="caution">
    <text evidence="2">The sequence shown here is derived from an EMBL/GenBank/DDBJ whole genome shotgun (WGS) entry which is preliminary data.</text>
</comment>
<accession>A0A645BFA8</accession>
<feature type="compositionally biased region" description="Basic and acidic residues" evidence="1">
    <location>
        <begin position="1"/>
        <end position="11"/>
    </location>
</feature>
<name>A0A645BFA8_9ZZZZ</name>
<reference evidence="2" key="1">
    <citation type="submission" date="2019-08" db="EMBL/GenBank/DDBJ databases">
        <authorList>
            <person name="Kucharzyk K."/>
            <person name="Murdoch R.W."/>
            <person name="Higgins S."/>
            <person name="Loffler F."/>
        </authorList>
    </citation>
    <scope>NUCLEOTIDE SEQUENCE</scope>
</reference>
<dbReference type="AlphaFoldDB" id="A0A645BFA8"/>
<proteinExistence type="predicted"/>
<protein>
    <submittedName>
        <fullName evidence="2">Uncharacterized protein</fullName>
    </submittedName>
</protein>
<feature type="region of interest" description="Disordered" evidence="1">
    <location>
        <begin position="1"/>
        <end position="20"/>
    </location>
</feature>
<evidence type="ECO:0000313" key="2">
    <source>
        <dbReference type="EMBL" id="MPM64139.1"/>
    </source>
</evidence>
<dbReference type="EMBL" id="VSSQ01019789">
    <property type="protein sequence ID" value="MPM64139.1"/>
    <property type="molecule type" value="Genomic_DNA"/>
</dbReference>